<feature type="transmembrane region" description="Helical" evidence="9">
    <location>
        <begin position="536"/>
        <end position="555"/>
    </location>
</feature>
<dbReference type="EMBL" id="QJHK01000013">
    <property type="protein sequence ID" value="PXY40039.1"/>
    <property type="molecule type" value="Genomic_DNA"/>
</dbReference>
<comment type="subcellular location">
    <subcellularLocation>
        <location evidence="2">Vacuole membrane</location>
        <topology evidence="2">Multi-pass membrane protein</topology>
    </subcellularLocation>
</comment>
<keyword evidence="12" id="KW-1185">Reference proteome</keyword>
<feature type="transmembrane region" description="Helical" evidence="9">
    <location>
        <begin position="483"/>
        <end position="504"/>
    </location>
</feature>
<dbReference type="SUPFAM" id="SSF53187">
    <property type="entry name" value="Zn-dependent exopeptidases"/>
    <property type="match status" value="1"/>
</dbReference>
<evidence type="ECO:0000256" key="6">
    <source>
        <dbReference type="ARBA" id="ARBA00022989"/>
    </source>
</evidence>
<dbReference type="AlphaFoldDB" id="A0A2V4BM62"/>
<dbReference type="Pfam" id="PF04389">
    <property type="entry name" value="Peptidase_M28"/>
    <property type="match status" value="1"/>
</dbReference>
<comment type="similarity">
    <text evidence="3">Belongs to the peptidase M28 family.</text>
</comment>
<dbReference type="PANTHER" id="PTHR12147">
    <property type="entry name" value="METALLOPEPTIDASE M28 FAMILY MEMBER"/>
    <property type="match status" value="1"/>
</dbReference>
<dbReference type="InterPro" id="IPR045175">
    <property type="entry name" value="M28_fam"/>
</dbReference>
<evidence type="ECO:0000256" key="3">
    <source>
        <dbReference type="ARBA" id="ARBA00010918"/>
    </source>
</evidence>
<evidence type="ECO:0000313" key="11">
    <source>
        <dbReference type="EMBL" id="PXY40039.1"/>
    </source>
</evidence>
<keyword evidence="5" id="KW-0926">Vacuole</keyword>
<comment type="caution">
    <text evidence="11">The sequence shown here is derived from an EMBL/GenBank/DDBJ whole genome shotgun (WGS) entry which is preliminary data.</text>
</comment>
<evidence type="ECO:0000256" key="9">
    <source>
        <dbReference type="SAM" id="Phobius"/>
    </source>
</evidence>
<evidence type="ECO:0000259" key="10">
    <source>
        <dbReference type="Pfam" id="PF04389"/>
    </source>
</evidence>
<evidence type="ECO:0000256" key="7">
    <source>
        <dbReference type="ARBA" id="ARBA00023180"/>
    </source>
</evidence>
<evidence type="ECO:0000256" key="4">
    <source>
        <dbReference type="ARBA" id="ARBA00017435"/>
    </source>
</evidence>
<feature type="transmembrane region" description="Helical" evidence="9">
    <location>
        <begin position="510"/>
        <end position="529"/>
    </location>
</feature>
<evidence type="ECO:0000256" key="1">
    <source>
        <dbReference type="ARBA" id="ARBA00003273"/>
    </source>
</evidence>
<organism evidence="11 12">
    <name type="scientific">Flavobacterium cheongpyeongense</name>
    <dbReference type="NCBI Taxonomy" id="2212651"/>
    <lineage>
        <taxon>Bacteria</taxon>
        <taxon>Pseudomonadati</taxon>
        <taxon>Bacteroidota</taxon>
        <taxon>Flavobacteriia</taxon>
        <taxon>Flavobacteriales</taxon>
        <taxon>Flavobacteriaceae</taxon>
        <taxon>Flavobacterium</taxon>
    </lineage>
</organism>
<evidence type="ECO:0000256" key="5">
    <source>
        <dbReference type="ARBA" id="ARBA00022554"/>
    </source>
</evidence>
<proteinExistence type="inferred from homology"/>
<dbReference type="PANTHER" id="PTHR12147:SF58">
    <property type="entry name" value="VACUOLAR MEMBRANE PROTEASE"/>
    <property type="match status" value="1"/>
</dbReference>
<reference evidence="11 12" key="1">
    <citation type="submission" date="2018-05" db="EMBL/GenBank/DDBJ databases">
        <title>Flavobacterium sp. strain IMCC34759, incomplete genome.</title>
        <authorList>
            <person name="Joung Y."/>
            <person name="Cho J."/>
        </authorList>
    </citation>
    <scope>NUCLEOTIDE SEQUENCE [LARGE SCALE GENOMIC DNA]</scope>
    <source>
        <strain evidence="11 12">IMCC34759</strain>
    </source>
</reference>
<feature type="transmembrane region" description="Helical" evidence="9">
    <location>
        <begin position="456"/>
        <end position="476"/>
    </location>
</feature>
<accession>A0A2V4BM62</accession>
<dbReference type="GO" id="GO:0005774">
    <property type="term" value="C:vacuolar membrane"/>
    <property type="evidence" value="ECO:0007669"/>
    <property type="project" value="UniProtKB-SubCell"/>
</dbReference>
<keyword evidence="7" id="KW-0325">Glycoprotein</keyword>
<dbReference type="Proteomes" id="UP000247903">
    <property type="component" value="Unassembled WGS sequence"/>
</dbReference>
<dbReference type="OrthoDB" id="9778250at2"/>
<comment type="function">
    <text evidence="1">May be involved in vacuolar sorting and osmoregulation.</text>
</comment>
<name>A0A2V4BM62_9FLAO</name>
<dbReference type="GO" id="GO:0008235">
    <property type="term" value="F:metalloexopeptidase activity"/>
    <property type="evidence" value="ECO:0007669"/>
    <property type="project" value="InterPro"/>
</dbReference>
<dbReference type="Gene3D" id="3.40.630.10">
    <property type="entry name" value="Zn peptidases"/>
    <property type="match status" value="1"/>
</dbReference>
<evidence type="ECO:0000313" key="12">
    <source>
        <dbReference type="Proteomes" id="UP000247903"/>
    </source>
</evidence>
<sequence>MKKKPTSILAFLGVLGILAIIFASMMPQYISKDEEALAEFSTERALNQVQIIAQKPHFVGSTNHELVANYLILELNRIGLETSIQEGFTLNNKGLLVKSKNILARKKGTSSSKALLLLSHYDSAPHSFSKGASDDASGVATILEGVRAFLYANEKHKNDIIILFSDAEELGLNGADLFVNQHPWSKDVGLVLNFEARGSSGPSYMLMETNQGNQALVQEFSNAKTKYPVSNSLMYSIYKMLPNDTDLTVFREQGNIQGFNFAFIDGHYNYHTQQDDIQHLNKTTLAHQGSYLMPLLKYFSNIDLNSTHTTQDNVYFSVPFGFFINYPFSWVFPMSIIALGLLILFIFVGKAKRVISFREIFRGFVPLLGSTIITGLVTFLGWKIILQVYPQYSDLLNGFTYNGHAYIGAFVTLSIAICFAFYHHFSEEKVTMNHYVAPLLLWIIINLILANHLTGAGFLIIPVFFGIILFGIFIFTNHFSVGLNLLFCIPALAIIAPFIVMFPIGLGLKILYGSAILTVLLFGLLLPLFGSFAKKGIWTMLFFAISISFFVYAGYHSAYEPGKAKSNSLLYVYNADTDSAVWTTYDTNLDDWTRNYLGNINQKAVGLNNLPIASKYNTAFTYSDIAPKVDLPRPTISFLRDSLIGSKRYLKIKITPNRKVNRYDIYANPKMSFYNFKANGVSTSGQKGNLLERKDSKILCYYVVQNEPLVLEFIINKSTIFDMDLIESSFDLMTNPLFDIKPRSNWMMPTPFVLNDAILIQQKIKRYVPQIKPVENDPVIHHLAVAKDSLKPVMKIKKEVINHQQ</sequence>
<dbReference type="RefSeq" id="WP_110307400.1">
    <property type="nucleotide sequence ID" value="NZ_QJHK01000013.1"/>
</dbReference>
<dbReference type="InterPro" id="IPR007484">
    <property type="entry name" value="Peptidase_M28"/>
</dbReference>
<keyword evidence="6 9" id="KW-1133">Transmembrane helix</keyword>
<feature type="transmembrane region" description="Helical" evidence="9">
    <location>
        <begin position="405"/>
        <end position="425"/>
    </location>
</feature>
<feature type="transmembrane region" description="Helical" evidence="9">
    <location>
        <begin position="432"/>
        <end position="450"/>
    </location>
</feature>
<keyword evidence="9" id="KW-0812">Transmembrane</keyword>
<protein>
    <recommendedName>
        <fullName evidence="4">Vacuolar membrane protease</fullName>
    </recommendedName>
    <alternativeName>
        <fullName evidence="8">FXNA-related family protease 1</fullName>
    </alternativeName>
</protein>
<feature type="domain" description="Peptidase M28" evidence="10">
    <location>
        <begin position="101"/>
        <end position="291"/>
    </location>
</feature>
<keyword evidence="9" id="KW-0472">Membrane</keyword>
<evidence type="ECO:0000256" key="2">
    <source>
        <dbReference type="ARBA" id="ARBA00004128"/>
    </source>
</evidence>
<evidence type="ECO:0000256" key="8">
    <source>
        <dbReference type="ARBA" id="ARBA00031512"/>
    </source>
</evidence>
<feature type="transmembrane region" description="Helical" evidence="9">
    <location>
        <begin position="360"/>
        <end position="385"/>
    </location>
</feature>
<gene>
    <name evidence="11" type="ORF">DMB65_14720</name>
</gene>
<dbReference type="GO" id="GO:0006508">
    <property type="term" value="P:proteolysis"/>
    <property type="evidence" value="ECO:0007669"/>
    <property type="project" value="InterPro"/>
</dbReference>
<feature type="transmembrane region" description="Helical" evidence="9">
    <location>
        <begin position="328"/>
        <end position="348"/>
    </location>
</feature>